<sequence>MKSLLSLLLFFAALSHAMAVPARQADARYVCTTDSDCVVVNHGNCCGATEVCALASATFTRSEICPAGNGEVSVCGFESIEACACRQGVCYGMHGGEVSSSPKEWAV</sequence>
<evidence type="ECO:0000313" key="3">
    <source>
        <dbReference type="Proteomes" id="UP000670092"/>
    </source>
</evidence>
<dbReference type="AlphaFoldDB" id="A0A8H8D286"/>
<organism evidence="2 3">
    <name type="scientific">Ajellomyces capsulatus</name>
    <name type="common">Darling's disease fungus</name>
    <name type="synonym">Histoplasma capsulatum</name>
    <dbReference type="NCBI Taxonomy" id="5037"/>
    <lineage>
        <taxon>Eukaryota</taxon>
        <taxon>Fungi</taxon>
        <taxon>Dikarya</taxon>
        <taxon>Ascomycota</taxon>
        <taxon>Pezizomycotina</taxon>
        <taxon>Eurotiomycetes</taxon>
        <taxon>Eurotiomycetidae</taxon>
        <taxon>Onygenales</taxon>
        <taxon>Ajellomycetaceae</taxon>
        <taxon>Histoplasma</taxon>
    </lineage>
</organism>
<evidence type="ECO:0000256" key="1">
    <source>
        <dbReference type="SAM" id="SignalP"/>
    </source>
</evidence>
<accession>A0A8H8D286</accession>
<gene>
    <name evidence="2" type="ORF">I7I52_09065</name>
</gene>
<feature type="signal peptide" evidence="1">
    <location>
        <begin position="1"/>
        <end position="19"/>
    </location>
</feature>
<comment type="caution">
    <text evidence="2">The sequence shown here is derived from an EMBL/GenBank/DDBJ whole genome shotgun (WGS) entry which is preliminary data.</text>
</comment>
<dbReference type="EMBL" id="JAEVHI010000002">
    <property type="protein sequence ID" value="KAG5298925.1"/>
    <property type="molecule type" value="Genomic_DNA"/>
</dbReference>
<dbReference type="Proteomes" id="UP000670092">
    <property type="component" value="Unassembled WGS sequence"/>
</dbReference>
<dbReference type="OrthoDB" id="4184693at2759"/>
<keyword evidence="1" id="KW-0732">Signal</keyword>
<evidence type="ECO:0000313" key="2">
    <source>
        <dbReference type="EMBL" id="KAG5298925.1"/>
    </source>
</evidence>
<proteinExistence type="predicted"/>
<dbReference type="VEuPathDB" id="FungiDB:I7I52_09065"/>
<reference evidence="2 3" key="1">
    <citation type="submission" date="2021-01" db="EMBL/GenBank/DDBJ databases">
        <title>Chromosome-level genome assembly of a human fungal pathogen reveals clustering of transcriptionally co-regulated genes.</title>
        <authorList>
            <person name="Voorhies M."/>
            <person name="Cohen S."/>
            <person name="Shea T.P."/>
            <person name="Petrus S."/>
            <person name="Munoz J.F."/>
            <person name="Poplawski S."/>
            <person name="Goldman W.E."/>
            <person name="Michael T."/>
            <person name="Cuomo C.A."/>
            <person name="Sil A."/>
            <person name="Beyhan S."/>
        </authorList>
    </citation>
    <scope>NUCLEOTIDE SEQUENCE [LARGE SCALE GENOMIC DNA]</scope>
    <source>
        <strain evidence="2 3">G184AR</strain>
    </source>
</reference>
<feature type="chain" id="PRO_5034570381" evidence="1">
    <location>
        <begin position="20"/>
        <end position="107"/>
    </location>
</feature>
<protein>
    <submittedName>
        <fullName evidence="2">Uncharacterized protein</fullName>
    </submittedName>
</protein>
<name>A0A8H8D286_AJECA</name>